<protein>
    <submittedName>
        <fullName evidence="1">Uncharacterized protein</fullName>
    </submittedName>
</protein>
<dbReference type="EMBL" id="CM045760">
    <property type="protein sequence ID" value="KAI8028536.1"/>
    <property type="molecule type" value="Genomic_DNA"/>
</dbReference>
<sequence>MSRPRDGVSKAITLISSNGIGPLVTSAVEQVMEAMYASVYFDRYQVRGDMKNASPEVIESIRKNKVCLKRGFFSAVGDAFGVPVAVARAGGPAGGVSLETTVFGGR</sequence>
<accession>A0ACC0IX48</accession>
<comment type="caution">
    <text evidence="1">The sequence shown here is derived from an EMBL/GenBank/DDBJ whole genome shotgun (WGS) entry which is preliminary data.</text>
</comment>
<name>A0ACC0IX48_9ERIC</name>
<reference evidence="1 2" key="1">
    <citation type="journal article" date="2022" name="Plant J.">
        <title>Chromosome-level genome of Camellia lanceoleosa provides a valuable resource for understanding genome evolution and self-incompatibility.</title>
        <authorList>
            <person name="Gong W."/>
            <person name="Xiao S."/>
            <person name="Wang L."/>
            <person name="Liao Z."/>
            <person name="Chang Y."/>
            <person name="Mo W."/>
            <person name="Hu G."/>
            <person name="Li W."/>
            <person name="Zhao G."/>
            <person name="Zhu H."/>
            <person name="Hu X."/>
            <person name="Ji K."/>
            <person name="Xiang X."/>
            <person name="Song Q."/>
            <person name="Yuan D."/>
            <person name="Jin S."/>
            <person name="Zhang L."/>
        </authorList>
    </citation>
    <scope>NUCLEOTIDE SEQUENCE [LARGE SCALE GENOMIC DNA]</scope>
    <source>
        <strain evidence="1">SQ_2022a</strain>
    </source>
</reference>
<organism evidence="1 2">
    <name type="scientific">Camellia lanceoleosa</name>
    <dbReference type="NCBI Taxonomy" id="1840588"/>
    <lineage>
        <taxon>Eukaryota</taxon>
        <taxon>Viridiplantae</taxon>
        <taxon>Streptophyta</taxon>
        <taxon>Embryophyta</taxon>
        <taxon>Tracheophyta</taxon>
        <taxon>Spermatophyta</taxon>
        <taxon>Magnoliopsida</taxon>
        <taxon>eudicotyledons</taxon>
        <taxon>Gunneridae</taxon>
        <taxon>Pentapetalae</taxon>
        <taxon>asterids</taxon>
        <taxon>Ericales</taxon>
        <taxon>Theaceae</taxon>
        <taxon>Camellia</taxon>
    </lineage>
</organism>
<gene>
    <name evidence="1" type="ORF">LOK49_LG02G01217</name>
</gene>
<evidence type="ECO:0000313" key="1">
    <source>
        <dbReference type="EMBL" id="KAI8028536.1"/>
    </source>
</evidence>
<proteinExistence type="predicted"/>
<keyword evidence="2" id="KW-1185">Reference proteome</keyword>
<dbReference type="Proteomes" id="UP001060215">
    <property type="component" value="Chromosome 3"/>
</dbReference>
<evidence type="ECO:0000313" key="2">
    <source>
        <dbReference type="Proteomes" id="UP001060215"/>
    </source>
</evidence>